<dbReference type="InterPro" id="IPR002100">
    <property type="entry name" value="TF_MADSbox"/>
</dbReference>
<dbReference type="EMBL" id="CM001882">
    <property type="protein sequence ID" value="EOY02837.1"/>
    <property type="molecule type" value="Genomic_DNA"/>
</dbReference>
<dbReference type="Gramene" id="EOY02837">
    <property type="protein sequence ID" value="EOY02837"/>
    <property type="gene ID" value="TCM_017242"/>
</dbReference>
<dbReference type="InterPro" id="IPR036879">
    <property type="entry name" value="TF_MADSbox_sf"/>
</dbReference>
<evidence type="ECO:0000256" key="2">
    <source>
        <dbReference type="ARBA" id="ARBA00023015"/>
    </source>
</evidence>
<dbReference type="Gene3D" id="3.40.1810.10">
    <property type="entry name" value="Transcription factor, MADS-box"/>
    <property type="match status" value="1"/>
</dbReference>
<accession>A0A061EEK2</accession>
<reference evidence="9 10" key="1">
    <citation type="journal article" date="2013" name="Genome Biol.">
        <title>The genome sequence of the most widely cultivated cacao type and its use to identify candidate genes regulating pod color.</title>
        <authorList>
            <person name="Motamayor J.C."/>
            <person name="Mockaitis K."/>
            <person name="Schmutz J."/>
            <person name="Haiminen N."/>
            <person name="Iii D.L."/>
            <person name="Cornejo O."/>
            <person name="Findley S.D."/>
            <person name="Zheng P."/>
            <person name="Utro F."/>
            <person name="Royaert S."/>
            <person name="Saski C."/>
            <person name="Jenkins J."/>
            <person name="Podicheti R."/>
            <person name="Zhao M."/>
            <person name="Scheffler B.E."/>
            <person name="Stack J.C."/>
            <person name="Feltus F.A."/>
            <person name="Mustiga G.M."/>
            <person name="Amores F."/>
            <person name="Phillips W."/>
            <person name="Marelli J.P."/>
            <person name="May G.D."/>
            <person name="Shapiro H."/>
            <person name="Ma J."/>
            <person name="Bustamante C.D."/>
            <person name="Schnell R.J."/>
            <person name="Main D."/>
            <person name="Gilbert D."/>
            <person name="Parida L."/>
            <person name="Kuhn D.N."/>
        </authorList>
    </citation>
    <scope>NUCLEOTIDE SEQUENCE [LARGE SCALE GENOMIC DNA]</scope>
    <source>
        <strain evidence="10">cv. Matina 1-6</strain>
    </source>
</reference>
<evidence type="ECO:0000256" key="4">
    <source>
        <dbReference type="ARBA" id="ARBA00023163"/>
    </source>
</evidence>
<keyword evidence="4" id="KW-0804">Transcription</keyword>
<dbReference type="InterPro" id="IPR050142">
    <property type="entry name" value="MADS-box/MEF2_TF"/>
</dbReference>
<feature type="domain" description="K-box" evidence="8">
    <location>
        <begin position="87"/>
        <end position="177"/>
    </location>
</feature>
<dbReference type="PROSITE" id="PS51297">
    <property type="entry name" value="K_BOX"/>
    <property type="match status" value="1"/>
</dbReference>
<feature type="domain" description="MADS-box" evidence="7">
    <location>
        <begin position="1"/>
        <end position="61"/>
    </location>
</feature>
<evidence type="ECO:0000256" key="1">
    <source>
        <dbReference type="ARBA" id="ARBA00004123"/>
    </source>
</evidence>
<evidence type="ECO:0000256" key="3">
    <source>
        <dbReference type="ARBA" id="ARBA00023125"/>
    </source>
</evidence>
<dbReference type="SMART" id="SM00432">
    <property type="entry name" value="MADS"/>
    <property type="match status" value="1"/>
</dbReference>
<evidence type="ECO:0000256" key="5">
    <source>
        <dbReference type="ARBA" id="ARBA00023242"/>
    </source>
</evidence>
<protein>
    <submittedName>
        <fullName evidence="9">MADS-domain protein, putative</fullName>
    </submittedName>
</protein>
<keyword evidence="3" id="KW-0238">DNA-binding</keyword>
<evidence type="ECO:0000313" key="10">
    <source>
        <dbReference type="Proteomes" id="UP000026915"/>
    </source>
</evidence>
<gene>
    <name evidence="9" type="ORF">TCM_017242</name>
</gene>
<evidence type="ECO:0000259" key="8">
    <source>
        <dbReference type="PROSITE" id="PS51297"/>
    </source>
</evidence>
<dbReference type="GO" id="GO:0000981">
    <property type="term" value="F:DNA-binding transcription factor activity, RNA polymerase II-specific"/>
    <property type="evidence" value="ECO:0000318"/>
    <property type="project" value="GO_Central"/>
</dbReference>
<dbReference type="PROSITE" id="PS50066">
    <property type="entry name" value="MADS_BOX_2"/>
    <property type="match status" value="1"/>
</dbReference>
<keyword evidence="10" id="KW-1185">Reference proteome</keyword>
<dbReference type="AlphaFoldDB" id="A0A061EEK2"/>
<dbReference type="Proteomes" id="UP000026915">
    <property type="component" value="Chromosome 4"/>
</dbReference>
<keyword evidence="2" id="KW-0805">Transcription regulation</keyword>
<dbReference type="PROSITE" id="PS00350">
    <property type="entry name" value="MADS_BOX_1"/>
    <property type="match status" value="1"/>
</dbReference>
<proteinExistence type="predicted"/>
<dbReference type="eggNOG" id="KOG0014">
    <property type="taxonomic scope" value="Eukaryota"/>
</dbReference>
<sequence>MGRGKVQLKRIEDKSSRQVTFSKRKTGLIKKARELSVLCDVELGLVIFSPRGKLYQFSSGESLRTILDRYLNHVDEEAAVCNRVNEAKQIHDEFIDLWRGTSLQAMVERHIEGQNIEQLNMTQLVQLERQLDSILRQTRNRKTQVMMDTIAALNKKEEHLRQEKHDMEMEIAARTMGVEDRERAEKLNQDPHSNGYDQPPLQKGLLHLF</sequence>
<dbReference type="Pfam" id="PF00319">
    <property type="entry name" value="SRF-TF"/>
    <property type="match status" value="1"/>
</dbReference>
<dbReference type="GO" id="GO:0045944">
    <property type="term" value="P:positive regulation of transcription by RNA polymerase II"/>
    <property type="evidence" value="ECO:0007669"/>
    <property type="project" value="InterPro"/>
</dbReference>
<organism evidence="9 10">
    <name type="scientific">Theobroma cacao</name>
    <name type="common">Cacao</name>
    <name type="synonym">Cocoa</name>
    <dbReference type="NCBI Taxonomy" id="3641"/>
    <lineage>
        <taxon>Eukaryota</taxon>
        <taxon>Viridiplantae</taxon>
        <taxon>Streptophyta</taxon>
        <taxon>Embryophyta</taxon>
        <taxon>Tracheophyta</taxon>
        <taxon>Spermatophyta</taxon>
        <taxon>Magnoliopsida</taxon>
        <taxon>eudicotyledons</taxon>
        <taxon>Gunneridae</taxon>
        <taxon>Pentapetalae</taxon>
        <taxon>rosids</taxon>
        <taxon>malvids</taxon>
        <taxon>Malvales</taxon>
        <taxon>Malvaceae</taxon>
        <taxon>Byttnerioideae</taxon>
        <taxon>Theobroma</taxon>
    </lineage>
</organism>
<comment type="subcellular location">
    <subcellularLocation>
        <location evidence="1">Nucleus</location>
    </subcellularLocation>
</comment>
<dbReference type="CDD" id="cd00265">
    <property type="entry name" value="MADS_MEF2_like"/>
    <property type="match status" value="1"/>
</dbReference>
<feature type="region of interest" description="Disordered" evidence="6">
    <location>
        <begin position="180"/>
        <end position="203"/>
    </location>
</feature>
<dbReference type="PANTHER" id="PTHR48019">
    <property type="entry name" value="SERUM RESPONSE FACTOR HOMOLOG"/>
    <property type="match status" value="1"/>
</dbReference>
<dbReference type="InParanoid" id="A0A061EEK2"/>
<dbReference type="InterPro" id="IPR033896">
    <property type="entry name" value="MEF2-like_N"/>
</dbReference>
<dbReference type="HOGENOM" id="CLU_053053_0_3_1"/>
<evidence type="ECO:0000313" key="9">
    <source>
        <dbReference type="EMBL" id="EOY02837.1"/>
    </source>
</evidence>
<dbReference type="GO" id="GO:0005634">
    <property type="term" value="C:nucleus"/>
    <property type="evidence" value="ECO:0007669"/>
    <property type="project" value="UniProtKB-SubCell"/>
</dbReference>
<dbReference type="PRINTS" id="PR00404">
    <property type="entry name" value="MADSDOMAIN"/>
</dbReference>
<dbReference type="GO" id="GO:0006357">
    <property type="term" value="P:regulation of transcription by RNA polymerase II"/>
    <property type="evidence" value="ECO:0000318"/>
    <property type="project" value="GO_Central"/>
</dbReference>
<keyword evidence="5" id="KW-0539">Nucleus</keyword>
<dbReference type="InterPro" id="IPR002487">
    <property type="entry name" value="TF_Kbox"/>
</dbReference>
<evidence type="ECO:0000259" key="7">
    <source>
        <dbReference type="PROSITE" id="PS50066"/>
    </source>
</evidence>
<dbReference type="OMA" id="REDQQSM"/>
<dbReference type="SUPFAM" id="SSF55455">
    <property type="entry name" value="SRF-like"/>
    <property type="match status" value="1"/>
</dbReference>
<dbReference type="GO" id="GO:0046983">
    <property type="term" value="F:protein dimerization activity"/>
    <property type="evidence" value="ECO:0007669"/>
    <property type="project" value="InterPro"/>
</dbReference>
<dbReference type="Pfam" id="PF01486">
    <property type="entry name" value="K-box"/>
    <property type="match status" value="1"/>
</dbReference>
<feature type="compositionally biased region" description="Basic and acidic residues" evidence="6">
    <location>
        <begin position="180"/>
        <end position="189"/>
    </location>
</feature>
<dbReference type="GO" id="GO:0000978">
    <property type="term" value="F:RNA polymerase II cis-regulatory region sequence-specific DNA binding"/>
    <property type="evidence" value="ECO:0000318"/>
    <property type="project" value="GO_Central"/>
</dbReference>
<name>A0A061EEK2_THECC</name>
<evidence type="ECO:0000256" key="6">
    <source>
        <dbReference type="SAM" id="MobiDB-lite"/>
    </source>
</evidence>